<gene>
    <name evidence="1" type="ORF">ASEP1449_LOCUS11679</name>
</gene>
<proteinExistence type="predicted"/>
<dbReference type="EMBL" id="HBHQ01017455">
    <property type="protein sequence ID" value="CAD9819846.1"/>
    <property type="molecule type" value="Transcribed_RNA"/>
</dbReference>
<accession>A0A7S2UK43</accession>
<organism evidence="1">
    <name type="scientific">Attheya septentrionalis</name>
    <dbReference type="NCBI Taxonomy" id="420275"/>
    <lineage>
        <taxon>Eukaryota</taxon>
        <taxon>Sar</taxon>
        <taxon>Stramenopiles</taxon>
        <taxon>Ochrophyta</taxon>
        <taxon>Bacillariophyta</taxon>
        <taxon>Coscinodiscophyceae</taxon>
        <taxon>Chaetocerotophycidae</taxon>
        <taxon>Chaetocerotales</taxon>
        <taxon>Attheyaceae</taxon>
        <taxon>Attheya</taxon>
    </lineage>
</organism>
<dbReference type="AlphaFoldDB" id="A0A7S2UK43"/>
<name>A0A7S2UK43_9STRA</name>
<sequence>MTDGHQRVILVDLAILLIFKIMRFDSIRCDNSNKKLMRLNPDGPVPLTLPRSKRIPSASSPRFIISHSFHCRKHLPNSAAYTSAALSWQQSESESCQQRCESRISGSGRQTATLRVIGFLRPTLSTS</sequence>
<reference evidence="1" key="1">
    <citation type="submission" date="2021-01" db="EMBL/GenBank/DDBJ databases">
        <authorList>
            <person name="Corre E."/>
            <person name="Pelletier E."/>
            <person name="Niang G."/>
            <person name="Scheremetjew M."/>
            <person name="Finn R."/>
            <person name="Kale V."/>
            <person name="Holt S."/>
            <person name="Cochrane G."/>
            <person name="Meng A."/>
            <person name="Brown T."/>
            <person name="Cohen L."/>
        </authorList>
    </citation>
    <scope>NUCLEOTIDE SEQUENCE</scope>
    <source>
        <strain evidence="1">CCMP2084</strain>
    </source>
</reference>
<protein>
    <submittedName>
        <fullName evidence="1">Uncharacterized protein</fullName>
    </submittedName>
</protein>
<evidence type="ECO:0000313" key="1">
    <source>
        <dbReference type="EMBL" id="CAD9819846.1"/>
    </source>
</evidence>